<dbReference type="PANTHER" id="PTHR30012">
    <property type="entry name" value="GENERAL SECRETION PATHWAY PROTEIN"/>
    <property type="match status" value="1"/>
</dbReference>
<keyword evidence="3" id="KW-1003">Cell membrane</keyword>
<dbReference type="NCBIfam" id="NF041012">
    <property type="entry name" value="T4P_ComGB"/>
    <property type="match status" value="1"/>
</dbReference>
<evidence type="ECO:0000256" key="1">
    <source>
        <dbReference type="ARBA" id="ARBA00004651"/>
    </source>
</evidence>
<protein>
    <recommendedName>
        <fullName evidence="8">Type II secretion system protein GspF domain-containing protein</fullName>
    </recommendedName>
</protein>
<feature type="transmembrane region" description="Helical" evidence="7">
    <location>
        <begin position="118"/>
        <end position="136"/>
    </location>
</feature>
<dbReference type="EMBL" id="LIXZ01000006">
    <property type="protein sequence ID" value="KPL59609.1"/>
    <property type="molecule type" value="Genomic_DNA"/>
</dbReference>
<dbReference type="InterPro" id="IPR042094">
    <property type="entry name" value="T2SS_GspF_sf"/>
</dbReference>
<evidence type="ECO:0000256" key="4">
    <source>
        <dbReference type="ARBA" id="ARBA00022692"/>
    </source>
</evidence>
<organism evidence="9 10">
    <name type="scientific">Rossellomorea vietnamensis</name>
    <dbReference type="NCBI Taxonomy" id="218284"/>
    <lineage>
        <taxon>Bacteria</taxon>
        <taxon>Bacillati</taxon>
        <taxon>Bacillota</taxon>
        <taxon>Bacilli</taxon>
        <taxon>Bacillales</taxon>
        <taxon>Bacillaceae</taxon>
        <taxon>Rossellomorea</taxon>
    </lineage>
</organism>
<name>A0A0P6W3B8_9BACI</name>
<dbReference type="InterPro" id="IPR047692">
    <property type="entry name" value="T4P_ComGB"/>
</dbReference>
<gene>
    <name evidence="9" type="ORF">AM506_09050</name>
</gene>
<dbReference type="AlphaFoldDB" id="A0A0P6W3B8"/>
<evidence type="ECO:0000256" key="7">
    <source>
        <dbReference type="SAM" id="Phobius"/>
    </source>
</evidence>
<comment type="subcellular location">
    <subcellularLocation>
        <location evidence="1">Cell membrane</location>
        <topology evidence="1">Multi-pass membrane protein</topology>
    </subcellularLocation>
</comment>
<evidence type="ECO:0000256" key="2">
    <source>
        <dbReference type="ARBA" id="ARBA00005745"/>
    </source>
</evidence>
<feature type="transmembrane region" description="Helical" evidence="7">
    <location>
        <begin position="169"/>
        <end position="190"/>
    </location>
</feature>
<comment type="similarity">
    <text evidence="2">Belongs to the GSP F family.</text>
</comment>
<evidence type="ECO:0000256" key="3">
    <source>
        <dbReference type="ARBA" id="ARBA00022475"/>
    </source>
</evidence>
<sequence length="351" mass="40808">MFQNMNIGNGFMKKCDDQGKFLKRLGDLLQKGYSFTEAIDFLLLPKEKKTIKLKKRLIGSLQKGESISSVMNKQLNIPAHVSAQIFFAEHHGQMGHTLSEAGSYLIKRRKNQEQLQKVFQYPVMLIFMSIIMMVLLRKVLFPRFQSLYSSMGYEPSAKLTYLLRFIENFPLIFCAGLLFLLLLTITFFVFKKRISPVRISVVLCRIPFISIYLKLGHSHFFSRELSFLLSSGVSITESLLIIERQSFRPTLQYISSHCIKQLKAGRPFHECFSTMPFFQEELSFVVQHGQTNGRLEEELRIYSDICFQELEEKTHAWLKYIQPAIFTTVGLFIMAIYFSIMMPLFQMMQGI</sequence>
<evidence type="ECO:0000313" key="9">
    <source>
        <dbReference type="EMBL" id="KPL59609.1"/>
    </source>
</evidence>
<evidence type="ECO:0000256" key="6">
    <source>
        <dbReference type="ARBA" id="ARBA00023136"/>
    </source>
</evidence>
<dbReference type="Gene3D" id="1.20.81.30">
    <property type="entry name" value="Type II secretion system (T2SS), domain F"/>
    <property type="match status" value="2"/>
</dbReference>
<reference evidence="9 10" key="1">
    <citation type="submission" date="2015-08" db="EMBL/GenBank/DDBJ databases">
        <title>Draft Genome Sequence of Bacillus vietnamensis UCD-SED5.</title>
        <authorList>
            <person name="Lee R.D."/>
            <person name="Jospin G."/>
            <person name="Lang J.M."/>
            <person name="Coil D.A."/>
            <person name="Eisen J.A."/>
        </authorList>
    </citation>
    <scope>NUCLEOTIDE SEQUENCE [LARGE SCALE GENOMIC DNA]</scope>
    <source>
        <strain evidence="9 10">UCD-SED5</strain>
    </source>
</reference>
<keyword evidence="5 7" id="KW-1133">Transmembrane helix</keyword>
<dbReference type="Pfam" id="PF00482">
    <property type="entry name" value="T2SSF"/>
    <property type="match status" value="2"/>
</dbReference>
<evidence type="ECO:0000259" key="8">
    <source>
        <dbReference type="Pfam" id="PF00482"/>
    </source>
</evidence>
<dbReference type="PANTHER" id="PTHR30012:SF0">
    <property type="entry name" value="TYPE II SECRETION SYSTEM PROTEIN F-RELATED"/>
    <property type="match status" value="1"/>
</dbReference>
<keyword evidence="6 7" id="KW-0472">Membrane</keyword>
<dbReference type="Proteomes" id="UP000050398">
    <property type="component" value="Unassembled WGS sequence"/>
</dbReference>
<feature type="domain" description="Type II secretion system protein GspF" evidence="8">
    <location>
        <begin position="21"/>
        <end position="141"/>
    </location>
</feature>
<evidence type="ECO:0000256" key="5">
    <source>
        <dbReference type="ARBA" id="ARBA00022989"/>
    </source>
</evidence>
<feature type="transmembrane region" description="Helical" evidence="7">
    <location>
        <begin position="324"/>
        <end position="345"/>
    </location>
</feature>
<dbReference type="eggNOG" id="COG1459">
    <property type="taxonomic scope" value="Bacteria"/>
</dbReference>
<evidence type="ECO:0000313" key="10">
    <source>
        <dbReference type="Proteomes" id="UP000050398"/>
    </source>
</evidence>
<proteinExistence type="inferred from homology"/>
<comment type="caution">
    <text evidence="9">The sequence shown here is derived from an EMBL/GenBank/DDBJ whole genome shotgun (WGS) entry which is preliminary data.</text>
</comment>
<dbReference type="PATRIC" id="fig|218284.4.peg.3461"/>
<accession>A0A0P6W3B8</accession>
<dbReference type="GO" id="GO:0005886">
    <property type="term" value="C:plasma membrane"/>
    <property type="evidence" value="ECO:0007669"/>
    <property type="project" value="UniProtKB-SubCell"/>
</dbReference>
<dbReference type="InterPro" id="IPR003004">
    <property type="entry name" value="GspF/PilC"/>
</dbReference>
<feature type="domain" description="Type II secretion system protein GspF" evidence="8">
    <location>
        <begin position="221"/>
        <end position="343"/>
    </location>
</feature>
<dbReference type="InterPro" id="IPR018076">
    <property type="entry name" value="T2SS_GspF_dom"/>
</dbReference>
<keyword evidence="4 7" id="KW-0812">Transmembrane</keyword>